<dbReference type="KEGG" id="sla:SERLADRAFT_349939"/>
<dbReference type="AlphaFoldDB" id="F8P2D0"/>
<dbReference type="InterPro" id="IPR001810">
    <property type="entry name" value="F-box_dom"/>
</dbReference>
<dbReference type="PROSITE" id="PS50181">
    <property type="entry name" value="FBOX"/>
    <property type="match status" value="1"/>
</dbReference>
<dbReference type="EMBL" id="GL945436">
    <property type="protein sequence ID" value="EGO23308.1"/>
    <property type="molecule type" value="Genomic_DNA"/>
</dbReference>
<proteinExistence type="predicted"/>
<accession>F8P2D0</accession>
<dbReference type="InterPro" id="IPR036047">
    <property type="entry name" value="F-box-like_dom_sf"/>
</dbReference>
<sequence length="546" mass="61114">MIAPSTTTIVKRDCYPSPILTIPAELLVSILGFLDSRSLLRCCSVCHHFDLVIESYAELQYNIELTLDGMVDGFPGNLSVSERLQILRNRRRAWYSLDWDQHLVVPMPGSCQAYELVGGVFAKTMSTGIGGNGSRHLITSWLPSTINSERVVVRKDIGLPTRDFAIDPSQDLIALVQADDDDDFHFLLPGLLQVHLRTLSTNEPHPQAGSVVLRCAVMFPITNAFIQIVDDVIGMMFWAEPQGPRITLWDWKSGKFLIVSLLSMSCQISLHYIVSQDRSSLQLPSGTWDFSFLSSRAYMLTCTAGQGSIEIFTFADETRNDSTTASIGALPVHVASLLLPPVLPGVHLMNMHTHTGPFAARCPVGKPFATANHARIHVVSIQYARTGCLRLIDSPRFCLFVHNRTLMSYIHQRKERGGSAVTVPWNKWGPLQTQFMHQREQFQWLRYVQGCRVVLPISYHVAGSTVQVLDFNVCRTKRQIFEEHTASSADSCINTDGTHVGMGNIFQAPVITLMPYRVLSRGELEEYNGVMIDDERLIGLKVRFHT</sequence>
<dbReference type="Gene3D" id="1.20.1280.50">
    <property type="match status" value="1"/>
</dbReference>
<name>F8P2D0_SERL9</name>
<protein>
    <recommendedName>
        <fullName evidence="1">F-box domain-containing protein</fullName>
    </recommendedName>
</protein>
<dbReference type="Proteomes" id="UP000008064">
    <property type="component" value="Unassembled WGS sequence"/>
</dbReference>
<reference evidence="2" key="1">
    <citation type="submission" date="2011-04" db="EMBL/GenBank/DDBJ databases">
        <title>Evolution of plant cell wall degrading machinery underlies the functional diversity of forest fungi.</title>
        <authorList>
            <consortium name="US DOE Joint Genome Institute (JGI-PGF)"/>
            <person name="Eastwood D.C."/>
            <person name="Floudas D."/>
            <person name="Binder M."/>
            <person name="Majcherczyk A."/>
            <person name="Schneider P."/>
            <person name="Aerts A."/>
            <person name="Asiegbu F.O."/>
            <person name="Baker S.E."/>
            <person name="Barry K."/>
            <person name="Bendiksby M."/>
            <person name="Blumentritt M."/>
            <person name="Coutinho P.M."/>
            <person name="Cullen D."/>
            <person name="Cullen D."/>
            <person name="Gathman A."/>
            <person name="Goodell B."/>
            <person name="Henrissat B."/>
            <person name="Ihrmark K."/>
            <person name="Kauserud H."/>
            <person name="Kohler A."/>
            <person name="LaButti K."/>
            <person name="Lapidus A."/>
            <person name="Lavin J.L."/>
            <person name="Lee Y.-H."/>
            <person name="Lindquist E."/>
            <person name="Lilly W."/>
            <person name="Lucas S."/>
            <person name="Morin E."/>
            <person name="Murat C."/>
            <person name="Oguiza J.A."/>
            <person name="Park J."/>
            <person name="Pisabarro A.G."/>
            <person name="Riley R."/>
            <person name="Rosling A."/>
            <person name="Salamov A."/>
            <person name="Schmidt O."/>
            <person name="Schmutz J."/>
            <person name="Skrede I."/>
            <person name="Stenlid J."/>
            <person name="Wiebenga A."/>
            <person name="Xie X."/>
            <person name="Kues U."/>
            <person name="Hibbett D.S."/>
            <person name="Hoffmeister D."/>
            <person name="Hogberg N."/>
            <person name="Martin F."/>
            <person name="Grigoriev I.V."/>
            <person name="Watkinson S.C."/>
        </authorList>
    </citation>
    <scope>NUCLEOTIDE SEQUENCE</scope>
    <source>
        <strain evidence="2">S7.9</strain>
    </source>
</reference>
<dbReference type="OrthoDB" id="2745718at2759"/>
<evidence type="ECO:0000259" key="1">
    <source>
        <dbReference type="PROSITE" id="PS50181"/>
    </source>
</evidence>
<organism>
    <name type="scientific">Serpula lacrymans var. lacrymans (strain S7.9)</name>
    <name type="common">Dry rot fungus</name>
    <dbReference type="NCBI Taxonomy" id="578457"/>
    <lineage>
        <taxon>Eukaryota</taxon>
        <taxon>Fungi</taxon>
        <taxon>Dikarya</taxon>
        <taxon>Basidiomycota</taxon>
        <taxon>Agaricomycotina</taxon>
        <taxon>Agaricomycetes</taxon>
        <taxon>Agaricomycetidae</taxon>
        <taxon>Boletales</taxon>
        <taxon>Coniophorineae</taxon>
        <taxon>Serpulaceae</taxon>
        <taxon>Serpula</taxon>
    </lineage>
</organism>
<dbReference type="RefSeq" id="XP_007320548.1">
    <property type="nucleotide sequence ID" value="XM_007320486.1"/>
</dbReference>
<dbReference type="SUPFAM" id="SSF81383">
    <property type="entry name" value="F-box domain"/>
    <property type="match status" value="1"/>
</dbReference>
<dbReference type="GeneID" id="18809236"/>
<dbReference type="Pfam" id="PF12937">
    <property type="entry name" value="F-box-like"/>
    <property type="match status" value="1"/>
</dbReference>
<feature type="domain" description="F-box" evidence="1">
    <location>
        <begin position="16"/>
        <end position="63"/>
    </location>
</feature>
<evidence type="ECO:0000313" key="2">
    <source>
        <dbReference type="EMBL" id="EGO23308.1"/>
    </source>
</evidence>
<gene>
    <name evidence="2" type="ORF">SERLADRAFT_349939</name>
</gene>
<dbReference type="HOGENOM" id="CLU_007279_2_0_1"/>